<proteinExistence type="predicted"/>
<dbReference type="KEGG" id="dko:I596_2860"/>
<dbReference type="Proteomes" id="UP000076830">
    <property type="component" value="Chromosome"/>
</dbReference>
<accession>A0A160DXY3</accession>
<organism evidence="2 3">
    <name type="scientific">Dokdonella koreensis DS-123</name>
    <dbReference type="NCBI Taxonomy" id="1300342"/>
    <lineage>
        <taxon>Bacteria</taxon>
        <taxon>Pseudomonadati</taxon>
        <taxon>Pseudomonadota</taxon>
        <taxon>Gammaproteobacteria</taxon>
        <taxon>Lysobacterales</taxon>
        <taxon>Rhodanobacteraceae</taxon>
        <taxon>Dokdonella</taxon>
    </lineage>
</organism>
<evidence type="ECO:0000313" key="2">
    <source>
        <dbReference type="EMBL" id="ANB18853.1"/>
    </source>
</evidence>
<keyword evidence="3" id="KW-1185">Reference proteome</keyword>
<sequence length="46" mass="4649">MVSTARPERSATAPAPVARLVRPPVPATDDSTVCRCAASGGTDPRG</sequence>
<gene>
    <name evidence="2" type="ORF">I596_2860</name>
</gene>
<protein>
    <submittedName>
        <fullName evidence="2">Uncharacterized protein</fullName>
    </submittedName>
</protein>
<dbReference type="AlphaFoldDB" id="A0A160DXY3"/>
<evidence type="ECO:0000256" key="1">
    <source>
        <dbReference type="SAM" id="MobiDB-lite"/>
    </source>
</evidence>
<evidence type="ECO:0000313" key="3">
    <source>
        <dbReference type="Proteomes" id="UP000076830"/>
    </source>
</evidence>
<feature type="region of interest" description="Disordered" evidence="1">
    <location>
        <begin position="1"/>
        <end position="30"/>
    </location>
</feature>
<name>A0A160DXY3_9GAMM</name>
<reference evidence="2 3" key="1">
    <citation type="submission" date="2016-04" db="EMBL/GenBank/DDBJ databases">
        <title>Complete genome sequence of Dokdonella koreensis DS-123T.</title>
        <authorList>
            <person name="Kim J.F."/>
            <person name="Lee H."/>
            <person name="Kwak M.-J."/>
        </authorList>
    </citation>
    <scope>NUCLEOTIDE SEQUENCE [LARGE SCALE GENOMIC DNA]</scope>
    <source>
        <strain evidence="2 3">DS-123</strain>
    </source>
</reference>
<feature type="compositionally biased region" description="Low complexity" evidence="1">
    <location>
        <begin position="11"/>
        <end position="22"/>
    </location>
</feature>
<dbReference type="EMBL" id="CP015249">
    <property type="protein sequence ID" value="ANB18853.1"/>
    <property type="molecule type" value="Genomic_DNA"/>
</dbReference>